<proteinExistence type="inferred from homology"/>
<keyword evidence="1 3" id="KW-0560">Oxidoreductase</keyword>
<dbReference type="AlphaFoldDB" id="A0A427XK28"/>
<name>A0A427XK28_9TREE</name>
<dbReference type="OrthoDB" id="310895at2759"/>
<dbReference type="Gene3D" id="3.40.309.10">
    <property type="entry name" value="Aldehyde Dehydrogenase, Chain A, domain 2"/>
    <property type="match status" value="1"/>
</dbReference>
<evidence type="ECO:0000259" key="4">
    <source>
        <dbReference type="Pfam" id="PF00171"/>
    </source>
</evidence>
<dbReference type="Gene3D" id="3.40.605.10">
    <property type="entry name" value="Aldehyde Dehydrogenase, Chain A, domain 1"/>
    <property type="match status" value="1"/>
</dbReference>
<dbReference type="PANTHER" id="PTHR43353">
    <property type="entry name" value="SUCCINATE-SEMIALDEHYDE DEHYDROGENASE, MITOCHONDRIAL"/>
    <property type="match status" value="1"/>
</dbReference>
<comment type="similarity">
    <text evidence="3">Belongs to the aldehyde dehydrogenase family.</text>
</comment>
<organism evidence="5 6">
    <name type="scientific">Apiotrichum porosum</name>
    <dbReference type="NCBI Taxonomy" id="105984"/>
    <lineage>
        <taxon>Eukaryota</taxon>
        <taxon>Fungi</taxon>
        <taxon>Dikarya</taxon>
        <taxon>Basidiomycota</taxon>
        <taxon>Agaricomycotina</taxon>
        <taxon>Tremellomycetes</taxon>
        <taxon>Trichosporonales</taxon>
        <taxon>Trichosporonaceae</taxon>
        <taxon>Apiotrichum</taxon>
    </lineage>
</organism>
<evidence type="ECO:0000256" key="2">
    <source>
        <dbReference type="PROSITE-ProRule" id="PRU10007"/>
    </source>
</evidence>
<dbReference type="InterPro" id="IPR015590">
    <property type="entry name" value="Aldehyde_DH_dom"/>
</dbReference>
<dbReference type="PANTHER" id="PTHR43353:SF6">
    <property type="entry name" value="CYTOPLASMIC ALDEHYDE DEHYDROGENASE (EUROFUNG)"/>
    <property type="match status" value="1"/>
</dbReference>
<evidence type="ECO:0000256" key="1">
    <source>
        <dbReference type="ARBA" id="ARBA00023002"/>
    </source>
</evidence>
<accession>A0A427XK28</accession>
<dbReference type="GO" id="GO:0004777">
    <property type="term" value="F:succinate-semialdehyde dehydrogenase (NAD+) activity"/>
    <property type="evidence" value="ECO:0007669"/>
    <property type="project" value="TreeGrafter"/>
</dbReference>
<evidence type="ECO:0000313" key="6">
    <source>
        <dbReference type="Proteomes" id="UP000279236"/>
    </source>
</evidence>
<evidence type="ECO:0000256" key="3">
    <source>
        <dbReference type="RuleBase" id="RU003345"/>
    </source>
</evidence>
<feature type="active site" evidence="2">
    <location>
        <position position="251"/>
    </location>
</feature>
<dbReference type="SUPFAM" id="SSF53720">
    <property type="entry name" value="ALDH-like"/>
    <property type="match status" value="1"/>
</dbReference>
<dbReference type="InterPro" id="IPR029510">
    <property type="entry name" value="Ald_DH_CS_GLU"/>
</dbReference>
<dbReference type="PROSITE" id="PS00687">
    <property type="entry name" value="ALDEHYDE_DEHYDR_GLU"/>
    <property type="match status" value="1"/>
</dbReference>
<evidence type="ECO:0000313" key="5">
    <source>
        <dbReference type="EMBL" id="RSH79196.1"/>
    </source>
</evidence>
<keyword evidence="6" id="KW-1185">Reference proteome</keyword>
<reference evidence="5 6" key="1">
    <citation type="submission" date="2018-11" db="EMBL/GenBank/DDBJ databases">
        <title>Genome sequence of Apiotrichum porosum DSM 27194.</title>
        <authorList>
            <person name="Aliyu H."/>
            <person name="Gorte O."/>
            <person name="Ochsenreither K."/>
        </authorList>
    </citation>
    <scope>NUCLEOTIDE SEQUENCE [LARGE SCALE GENOMIC DNA]</scope>
    <source>
        <strain evidence="5 6">DSM 27194</strain>
    </source>
</reference>
<dbReference type="STRING" id="105984.A0A427XK28"/>
<dbReference type="Pfam" id="PF00171">
    <property type="entry name" value="Aldedh"/>
    <property type="match status" value="1"/>
</dbReference>
<dbReference type="InterPro" id="IPR016163">
    <property type="entry name" value="Ald_DH_C"/>
</dbReference>
<sequence>MTNAITVPLWIDGKEVNSSTTFANVHGITREASSNVAAADADVLNAAIASNKAAFRGWADTPAWQRRDVLNKFGDLFANTKDELFRLYSTETPVSGVIMESDFGYALSHIREAASICTQIKGDIPVTADNSLALVLREPYGCVLSVTPFNFAATLTLRALVYPIACGNTVLCKASDRLPGYCLAIAKLFKEAGLPDGVLNLVQFDAKNVAARMEQAISHPDVRMINFTGSVTVGRIVAGLCGKVGKPILLELGGKAPAIVMPSADLEVAVNNILFAANAHGGQICMSTEVALVHQDVYDRFVEVMQRVIDSDVDALGEFSMINAAGASKPKELWADALSKGAKVLTKHQPSDHEAKIAATVMTGVTPDMKLFNDESFGPNVSIVRVKDAADAIEISNGSGFGLSSSIFTNDIMEGLAIAKLLETGAVHLNSGSVHDEPTIPHGGHKNSGHGRFNGAYAIQSFTQTKTVRFGNLGAIPLHILKN</sequence>
<dbReference type="RefSeq" id="XP_028474343.1">
    <property type="nucleotide sequence ID" value="XM_028617036.1"/>
</dbReference>
<comment type="caution">
    <text evidence="5">The sequence shown here is derived from an EMBL/GenBank/DDBJ whole genome shotgun (WGS) entry which is preliminary data.</text>
</comment>
<dbReference type="EMBL" id="RSCE01000010">
    <property type="protein sequence ID" value="RSH79196.1"/>
    <property type="molecule type" value="Genomic_DNA"/>
</dbReference>
<dbReference type="InterPro" id="IPR016162">
    <property type="entry name" value="Ald_DH_N"/>
</dbReference>
<dbReference type="InterPro" id="IPR016161">
    <property type="entry name" value="Ald_DH/histidinol_DH"/>
</dbReference>
<protein>
    <recommendedName>
        <fullName evidence="4">Aldehyde dehydrogenase domain-containing protein</fullName>
    </recommendedName>
</protein>
<dbReference type="GeneID" id="39585778"/>
<feature type="domain" description="Aldehyde dehydrogenase" evidence="4">
    <location>
        <begin position="19"/>
        <end position="468"/>
    </location>
</feature>
<dbReference type="InterPro" id="IPR050740">
    <property type="entry name" value="Aldehyde_DH_Superfamily"/>
</dbReference>
<gene>
    <name evidence="5" type="ORF">EHS24_001235</name>
</gene>
<dbReference type="GO" id="GO:0009450">
    <property type="term" value="P:gamma-aminobutyric acid catabolic process"/>
    <property type="evidence" value="ECO:0007669"/>
    <property type="project" value="TreeGrafter"/>
</dbReference>
<dbReference type="Proteomes" id="UP000279236">
    <property type="component" value="Unassembled WGS sequence"/>
</dbReference>